<dbReference type="Gene3D" id="3.30.460.10">
    <property type="entry name" value="Beta Polymerase, domain 2"/>
    <property type="match status" value="1"/>
</dbReference>
<dbReference type="KEGG" id="csep:CP523_12630"/>
<dbReference type="PANTHER" id="PTHR43852:SF3">
    <property type="entry name" value="NUCLEOTIDYLTRANSFERASE"/>
    <property type="match status" value="1"/>
</dbReference>
<organism evidence="2 4">
    <name type="scientific">Clostridium septicum</name>
    <dbReference type="NCBI Taxonomy" id="1504"/>
    <lineage>
        <taxon>Bacteria</taxon>
        <taxon>Bacillati</taxon>
        <taxon>Bacillota</taxon>
        <taxon>Clostridia</taxon>
        <taxon>Eubacteriales</taxon>
        <taxon>Clostridiaceae</taxon>
        <taxon>Clostridium</taxon>
    </lineage>
</organism>
<proteinExistence type="predicted"/>
<dbReference type="SUPFAM" id="SSF81301">
    <property type="entry name" value="Nucleotidyltransferase"/>
    <property type="match status" value="1"/>
</dbReference>
<dbReference type="OrthoDB" id="9803106at2"/>
<evidence type="ECO:0000313" key="3">
    <source>
        <dbReference type="EMBL" id="USS01795.1"/>
    </source>
</evidence>
<feature type="domain" description="Polymerase beta nucleotidyltransferase" evidence="1">
    <location>
        <begin position="10"/>
        <end position="94"/>
    </location>
</feature>
<name>A0A9N7JMB8_CLOSE</name>
<reference evidence="2 4" key="1">
    <citation type="submission" date="2017-09" db="EMBL/GenBank/DDBJ databases">
        <authorList>
            <person name="Thomas P."/>
            <person name="Seyboldt C."/>
        </authorList>
    </citation>
    <scope>NUCLEOTIDE SEQUENCE [LARGE SCALE GENOMIC DNA]</scope>
    <source>
        <strain evidence="2 4">DSM 7534</strain>
    </source>
</reference>
<dbReference type="InterPro" id="IPR041633">
    <property type="entry name" value="Polbeta"/>
</dbReference>
<dbReference type="InterPro" id="IPR043519">
    <property type="entry name" value="NT_sf"/>
</dbReference>
<accession>A0A9N7JMB8</accession>
<evidence type="ECO:0000313" key="4">
    <source>
        <dbReference type="Proteomes" id="UP000280586"/>
    </source>
</evidence>
<dbReference type="PANTHER" id="PTHR43852">
    <property type="entry name" value="NUCLEOTIDYLTRANSFERASE"/>
    <property type="match status" value="1"/>
</dbReference>
<dbReference type="Pfam" id="PF18765">
    <property type="entry name" value="Polbeta"/>
    <property type="match status" value="1"/>
</dbReference>
<dbReference type="EMBL" id="CP023671">
    <property type="protein sequence ID" value="AYE35198.1"/>
    <property type="molecule type" value="Genomic_DNA"/>
</dbReference>
<sequence>MFGIEERVYNNLLKYFRESSYIKRVLIFGSRAKGSYKYNSDIDLGILCEKSYRGIIVEEIDEIIGVYSCDIVFLDNMNEEIKLQIDRDGIEIYNG</sequence>
<dbReference type="Proteomes" id="UP001055437">
    <property type="component" value="Chromosome"/>
</dbReference>
<keyword evidence="5" id="KW-1185">Reference proteome</keyword>
<dbReference type="Proteomes" id="UP000280586">
    <property type="component" value="Chromosome"/>
</dbReference>
<dbReference type="RefSeq" id="WP_066675224.1">
    <property type="nucleotide sequence ID" value="NZ_CABMIZ010000008.1"/>
</dbReference>
<protein>
    <submittedName>
        <fullName evidence="2">Nucleotidyltransferase domain-containing protein</fullName>
    </submittedName>
</protein>
<dbReference type="GeneID" id="303561533"/>
<dbReference type="CDD" id="cd05403">
    <property type="entry name" value="NT_KNTase_like"/>
    <property type="match status" value="1"/>
</dbReference>
<dbReference type="AlphaFoldDB" id="A0A9N7JMB8"/>
<evidence type="ECO:0000313" key="5">
    <source>
        <dbReference type="Proteomes" id="UP001055437"/>
    </source>
</evidence>
<dbReference type="EMBL" id="CP099799">
    <property type="protein sequence ID" value="USS01795.1"/>
    <property type="molecule type" value="Genomic_DNA"/>
</dbReference>
<gene>
    <name evidence="2" type="ORF">CP523_12630</name>
    <name evidence="3" type="ORF">NH397_05015</name>
</gene>
<dbReference type="InterPro" id="IPR052930">
    <property type="entry name" value="TA_antitoxin_MntA"/>
</dbReference>
<evidence type="ECO:0000259" key="1">
    <source>
        <dbReference type="Pfam" id="PF18765"/>
    </source>
</evidence>
<reference evidence="3" key="2">
    <citation type="submission" date="2022-06" db="EMBL/GenBank/DDBJ databases">
        <authorList>
            <person name="Holder M.E."/>
            <person name="Ajami N.J."/>
            <person name="Petrosino J.F."/>
        </authorList>
    </citation>
    <scope>NUCLEOTIDE SEQUENCE</scope>
    <source>
        <strain evidence="3">RMA 8861</strain>
    </source>
</reference>
<evidence type="ECO:0000313" key="2">
    <source>
        <dbReference type="EMBL" id="AYE35198.1"/>
    </source>
</evidence>